<keyword evidence="4 7" id="KW-1133">Transmembrane helix</keyword>
<feature type="transmembrane region" description="Helical" evidence="7">
    <location>
        <begin position="92"/>
        <end position="109"/>
    </location>
</feature>
<evidence type="ECO:0000313" key="9">
    <source>
        <dbReference type="EMBL" id="EKC35337.1"/>
    </source>
</evidence>
<dbReference type="PANTHER" id="PTHR11266">
    <property type="entry name" value="PEROXISOMAL MEMBRANE PROTEIN 2, PXMP2 MPV17"/>
    <property type="match status" value="1"/>
</dbReference>
<evidence type="ECO:0000256" key="8">
    <source>
        <dbReference type="SAM" id="MobiDB-lite"/>
    </source>
</evidence>
<dbReference type="PANTHER" id="PTHR11266:SF17">
    <property type="entry name" value="PROTEIN MPV17"/>
    <property type="match status" value="1"/>
</dbReference>
<comment type="similarity">
    <text evidence="2 7">Belongs to the peroxisomal membrane protein PXMP2/4 family.</text>
</comment>
<dbReference type="AlphaFoldDB" id="K1QEJ7"/>
<evidence type="ECO:0000256" key="3">
    <source>
        <dbReference type="ARBA" id="ARBA00022692"/>
    </source>
</evidence>
<dbReference type="Pfam" id="PF04117">
    <property type="entry name" value="Mpv17_PMP22"/>
    <property type="match status" value="1"/>
</dbReference>
<dbReference type="FunCoup" id="K1QEJ7">
    <property type="interactions" value="300"/>
</dbReference>
<keyword evidence="3 7" id="KW-0812">Transmembrane</keyword>
<evidence type="ECO:0000256" key="7">
    <source>
        <dbReference type="RuleBase" id="RU363053"/>
    </source>
</evidence>
<feature type="compositionally biased region" description="Polar residues" evidence="8">
    <location>
        <begin position="222"/>
        <end position="231"/>
    </location>
</feature>
<accession>K1QEJ7</accession>
<dbReference type="HOGENOM" id="CLU_049109_8_3_1"/>
<dbReference type="GO" id="GO:0015267">
    <property type="term" value="F:channel activity"/>
    <property type="evidence" value="ECO:0007669"/>
    <property type="project" value="TreeGrafter"/>
</dbReference>
<dbReference type="GO" id="GO:0005739">
    <property type="term" value="C:mitochondrion"/>
    <property type="evidence" value="ECO:0007669"/>
    <property type="project" value="TreeGrafter"/>
</dbReference>
<dbReference type="GO" id="GO:1901858">
    <property type="term" value="P:regulation of mitochondrial DNA metabolic process"/>
    <property type="evidence" value="ECO:0007669"/>
    <property type="project" value="TreeGrafter"/>
</dbReference>
<dbReference type="InterPro" id="IPR007248">
    <property type="entry name" value="Mpv17_PMP22"/>
</dbReference>
<dbReference type="EMBL" id="JH816455">
    <property type="protein sequence ID" value="EKC35337.1"/>
    <property type="molecule type" value="Genomic_DNA"/>
</dbReference>
<evidence type="ECO:0000256" key="6">
    <source>
        <dbReference type="ARBA" id="ARBA00049743"/>
    </source>
</evidence>
<dbReference type="GO" id="GO:0016020">
    <property type="term" value="C:membrane"/>
    <property type="evidence" value="ECO:0007669"/>
    <property type="project" value="UniProtKB-SubCell"/>
</dbReference>
<name>K1QEJ7_MAGGI</name>
<evidence type="ECO:0000256" key="5">
    <source>
        <dbReference type="ARBA" id="ARBA00023136"/>
    </source>
</evidence>
<evidence type="ECO:0000256" key="2">
    <source>
        <dbReference type="ARBA" id="ARBA00006824"/>
    </source>
</evidence>
<protein>
    <recommendedName>
        <fullName evidence="6">Mitochondrial inner membrane protein Mpv17</fullName>
    </recommendedName>
</protein>
<organism evidence="9">
    <name type="scientific">Magallana gigas</name>
    <name type="common">Pacific oyster</name>
    <name type="synonym">Crassostrea gigas</name>
    <dbReference type="NCBI Taxonomy" id="29159"/>
    <lineage>
        <taxon>Eukaryota</taxon>
        <taxon>Metazoa</taxon>
        <taxon>Spiralia</taxon>
        <taxon>Lophotrochozoa</taxon>
        <taxon>Mollusca</taxon>
        <taxon>Bivalvia</taxon>
        <taxon>Autobranchia</taxon>
        <taxon>Pteriomorphia</taxon>
        <taxon>Ostreida</taxon>
        <taxon>Ostreoidea</taxon>
        <taxon>Ostreidae</taxon>
        <taxon>Magallana</taxon>
    </lineage>
</organism>
<feature type="region of interest" description="Disordered" evidence="8">
    <location>
        <begin position="206"/>
        <end position="231"/>
    </location>
</feature>
<reference evidence="9" key="1">
    <citation type="journal article" date="2012" name="Nature">
        <title>The oyster genome reveals stress adaptation and complexity of shell formation.</title>
        <authorList>
            <person name="Zhang G."/>
            <person name="Fang X."/>
            <person name="Guo X."/>
            <person name="Li L."/>
            <person name="Luo R."/>
            <person name="Xu F."/>
            <person name="Yang P."/>
            <person name="Zhang L."/>
            <person name="Wang X."/>
            <person name="Qi H."/>
            <person name="Xiong Z."/>
            <person name="Que H."/>
            <person name="Xie Y."/>
            <person name="Holland P.W."/>
            <person name="Paps J."/>
            <person name="Zhu Y."/>
            <person name="Wu F."/>
            <person name="Chen Y."/>
            <person name="Wang J."/>
            <person name="Peng C."/>
            <person name="Meng J."/>
            <person name="Yang L."/>
            <person name="Liu J."/>
            <person name="Wen B."/>
            <person name="Zhang N."/>
            <person name="Huang Z."/>
            <person name="Zhu Q."/>
            <person name="Feng Y."/>
            <person name="Mount A."/>
            <person name="Hedgecock D."/>
            <person name="Xu Z."/>
            <person name="Liu Y."/>
            <person name="Domazet-Loso T."/>
            <person name="Du Y."/>
            <person name="Sun X."/>
            <person name="Zhang S."/>
            <person name="Liu B."/>
            <person name="Cheng P."/>
            <person name="Jiang X."/>
            <person name="Li J."/>
            <person name="Fan D."/>
            <person name="Wang W."/>
            <person name="Fu W."/>
            <person name="Wang T."/>
            <person name="Wang B."/>
            <person name="Zhang J."/>
            <person name="Peng Z."/>
            <person name="Li Y."/>
            <person name="Li N."/>
            <person name="Wang J."/>
            <person name="Chen M."/>
            <person name="He Y."/>
            <person name="Tan F."/>
            <person name="Song X."/>
            <person name="Zheng Q."/>
            <person name="Huang R."/>
            <person name="Yang H."/>
            <person name="Du X."/>
            <person name="Chen L."/>
            <person name="Yang M."/>
            <person name="Gaffney P.M."/>
            <person name="Wang S."/>
            <person name="Luo L."/>
            <person name="She Z."/>
            <person name="Ming Y."/>
            <person name="Huang W."/>
            <person name="Zhang S."/>
            <person name="Huang B."/>
            <person name="Zhang Y."/>
            <person name="Qu T."/>
            <person name="Ni P."/>
            <person name="Miao G."/>
            <person name="Wang J."/>
            <person name="Wang Q."/>
            <person name="Steinberg C.E."/>
            <person name="Wang H."/>
            <person name="Li N."/>
            <person name="Qian L."/>
            <person name="Zhang G."/>
            <person name="Li Y."/>
            <person name="Yang H."/>
            <person name="Liu X."/>
            <person name="Wang J."/>
            <person name="Yin Y."/>
            <person name="Wang J."/>
        </authorList>
    </citation>
    <scope>NUCLEOTIDE SEQUENCE [LARGE SCALE GENOMIC DNA]</scope>
    <source>
        <strain evidence="9">05x7-T-G4-1.051#20</strain>
    </source>
</reference>
<evidence type="ECO:0000256" key="1">
    <source>
        <dbReference type="ARBA" id="ARBA00004141"/>
    </source>
</evidence>
<keyword evidence="5 7" id="KW-0472">Membrane</keyword>
<evidence type="ECO:0000256" key="4">
    <source>
        <dbReference type="ARBA" id="ARBA00022989"/>
    </source>
</evidence>
<comment type="subcellular location">
    <subcellularLocation>
        <location evidence="1">Membrane</location>
        <topology evidence="1">Multi-pass membrane protein</topology>
    </subcellularLocation>
</comment>
<proteinExistence type="inferred from homology"/>
<dbReference type="InParanoid" id="K1QEJ7"/>
<sequence>MSKLLKSYFRVLEKHPLITMSCTTGTLMATGDAISQLVVERTHKFDVVRNGRFLVFGVFIGGPMFRGWYYSIDKIFGKTKYAPMKMMIADQGAFAPVFLPFFLFTMGVMRQDPVHEIIEKIKKDYYDVITTNWKIWPAAQIINFTFVPLQHRVLFVNFVALFWNVYLAWKSEASHLNIVSIGWNCYMAWISEKEHEDVVLHHHEPDAEQKVASPSAPLSPHRSATCSKKER</sequence>
<gene>
    <name evidence="9" type="ORF">CGI_10009325</name>
</gene>
<feature type="transmembrane region" description="Helical" evidence="7">
    <location>
        <begin position="53"/>
        <end position="72"/>
    </location>
</feature>